<protein>
    <recommendedName>
        <fullName evidence="1">Phosphoribulokinase/uridine kinase domain-containing protein</fullName>
    </recommendedName>
</protein>
<evidence type="ECO:0000313" key="3">
    <source>
        <dbReference type="Proteomes" id="UP000178367"/>
    </source>
</evidence>
<evidence type="ECO:0000259" key="1">
    <source>
        <dbReference type="Pfam" id="PF00485"/>
    </source>
</evidence>
<dbReference type="InterPro" id="IPR006083">
    <property type="entry name" value="PRK/URK"/>
</dbReference>
<dbReference type="GO" id="GO:0005524">
    <property type="term" value="F:ATP binding"/>
    <property type="evidence" value="ECO:0007669"/>
    <property type="project" value="InterPro"/>
</dbReference>
<feature type="domain" description="Phosphoribulokinase/uridine kinase" evidence="1">
    <location>
        <begin position="29"/>
        <end position="211"/>
    </location>
</feature>
<dbReference type="AlphaFoldDB" id="A0A1F5SGX6"/>
<dbReference type="Proteomes" id="UP000178367">
    <property type="component" value="Unassembled WGS sequence"/>
</dbReference>
<dbReference type="STRING" id="1797994.A2227_05585"/>
<dbReference type="InterPro" id="IPR027417">
    <property type="entry name" value="P-loop_NTPase"/>
</dbReference>
<accession>A0A1F5SGX6</accession>
<evidence type="ECO:0000313" key="2">
    <source>
        <dbReference type="EMBL" id="OGF25945.1"/>
    </source>
</evidence>
<gene>
    <name evidence="2" type="ORF">A2227_05585</name>
</gene>
<dbReference type="GO" id="GO:0016301">
    <property type="term" value="F:kinase activity"/>
    <property type="evidence" value="ECO:0007669"/>
    <property type="project" value="InterPro"/>
</dbReference>
<reference evidence="2 3" key="1">
    <citation type="journal article" date="2016" name="Nat. Commun.">
        <title>Thousands of microbial genomes shed light on interconnected biogeochemical processes in an aquifer system.</title>
        <authorList>
            <person name="Anantharaman K."/>
            <person name="Brown C.T."/>
            <person name="Hug L.A."/>
            <person name="Sharon I."/>
            <person name="Castelle C.J."/>
            <person name="Probst A.J."/>
            <person name="Thomas B.C."/>
            <person name="Singh A."/>
            <person name="Wilkins M.J."/>
            <person name="Karaoz U."/>
            <person name="Brodie E.L."/>
            <person name="Williams K.H."/>
            <person name="Hubbard S.S."/>
            <person name="Banfield J.F."/>
        </authorList>
    </citation>
    <scope>NUCLEOTIDE SEQUENCE [LARGE SCALE GENOMIC DNA]</scope>
</reference>
<sequence>MKGRKEFGFFEGLHALEYLLSDPPDGIMLAIAGGSCSGKSFLAAVLRQNLLNRGMDVSVLPLDNFFKDKDDPDIPRDSAGRKLFDVPDSYRHCLFRLCAEQLSSGMDVYIPDYRKATNSILSDRGEKIKHCPRRIAEGLFVIDFLRDLGGSKVSVFVDTPEETRLARRVRRDNERFGASEARVVEFWETRVKPNYASYVEPQRKKADFIIRGG</sequence>
<dbReference type="Pfam" id="PF00485">
    <property type="entry name" value="PRK"/>
    <property type="match status" value="1"/>
</dbReference>
<comment type="caution">
    <text evidence="2">The sequence shown here is derived from an EMBL/GenBank/DDBJ whole genome shotgun (WGS) entry which is preliminary data.</text>
</comment>
<dbReference type="PANTHER" id="PTHR10285">
    <property type="entry name" value="URIDINE KINASE"/>
    <property type="match status" value="1"/>
</dbReference>
<dbReference type="SUPFAM" id="SSF52540">
    <property type="entry name" value="P-loop containing nucleoside triphosphate hydrolases"/>
    <property type="match status" value="1"/>
</dbReference>
<proteinExistence type="predicted"/>
<dbReference type="Gene3D" id="3.40.50.300">
    <property type="entry name" value="P-loop containing nucleotide triphosphate hydrolases"/>
    <property type="match status" value="1"/>
</dbReference>
<dbReference type="EMBL" id="MFGB01000018">
    <property type="protein sequence ID" value="OGF25945.1"/>
    <property type="molecule type" value="Genomic_DNA"/>
</dbReference>
<organism evidence="2 3">
    <name type="scientific">Candidatus Falkowbacteria bacterium RIFOXYA2_FULL_47_19</name>
    <dbReference type="NCBI Taxonomy" id="1797994"/>
    <lineage>
        <taxon>Bacteria</taxon>
        <taxon>Candidatus Falkowiibacteriota</taxon>
    </lineage>
</organism>
<name>A0A1F5SGX6_9BACT</name>
<dbReference type="PRINTS" id="PR00988">
    <property type="entry name" value="URIDINKINASE"/>
</dbReference>